<evidence type="ECO:0000313" key="3">
    <source>
        <dbReference type="Proteomes" id="UP001237642"/>
    </source>
</evidence>
<evidence type="ECO:0000256" key="1">
    <source>
        <dbReference type="SAM" id="MobiDB-lite"/>
    </source>
</evidence>
<reference evidence="2" key="1">
    <citation type="submission" date="2023-02" db="EMBL/GenBank/DDBJ databases">
        <title>Genome of toxic invasive species Heracleum sosnowskyi carries increased number of genes despite the absence of recent whole-genome duplications.</title>
        <authorList>
            <person name="Schelkunov M."/>
            <person name="Shtratnikova V."/>
            <person name="Makarenko M."/>
            <person name="Klepikova A."/>
            <person name="Omelchenko D."/>
            <person name="Novikova G."/>
            <person name="Obukhova E."/>
            <person name="Bogdanov V."/>
            <person name="Penin A."/>
            <person name="Logacheva M."/>
        </authorList>
    </citation>
    <scope>NUCLEOTIDE SEQUENCE</scope>
    <source>
        <strain evidence="2">Hsosn_3</strain>
        <tissue evidence="2">Leaf</tissue>
    </source>
</reference>
<comment type="caution">
    <text evidence="2">The sequence shown here is derived from an EMBL/GenBank/DDBJ whole genome shotgun (WGS) entry which is preliminary data.</text>
</comment>
<feature type="region of interest" description="Disordered" evidence="1">
    <location>
        <begin position="123"/>
        <end position="155"/>
    </location>
</feature>
<reference evidence="2" key="2">
    <citation type="submission" date="2023-05" db="EMBL/GenBank/DDBJ databases">
        <authorList>
            <person name="Schelkunov M.I."/>
        </authorList>
    </citation>
    <scope>NUCLEOTIDE SEQUENCE</scope>
    <source>
        <strain evidence="2">Hsosn_3</strain>
        <tissue evidence="2">Leaf</tissue>
    </source>
</reference>
<feature type="compositionally biased region" description="Acidic residues" evidence="1">
    <location>
        <begin position="123"/>
        <end position="142"/>
    </location>
</feature>
<dbReference type="AlphaFoldDB" id="A0AAD8H5C9"/>
<gene>
    <name evidence="2" type="ORF">POM88_044409</name>
</gene>
<dbReference type="EMBL" id="JAUIZM010000010">
    <property type="protein sequence ID" value="KAK1359935.1"/>
    <property type="molecule type" value="Genomic_DNA"/>
</dbReference>
<proteinExistence type="predicted"/>
<dbReference type="Proteomes" id="UP001237642">
    <property type="component" value="Unassembled WGS sequence"/>
</dbReference>
<feature type="compositionally biased region" description="Polar residues" evidence="1">
    <location>
        <begin position="210"/>
        <end position="219"/>
    </location>
</feature>
<protein>
    <submittedName>
        <fullName evidence="2">Uncharacterized protein</fullName>
    </submittedName>
</protein>
<keyword evidence="3" id="KW-1185">Reference proteome</keyword>
<organism evidence="2 3">
    <name type="scientific">Heracleum sosnowskyi</name>
    <dbReference type="NCBI Taxonomy" id="360622"/>
    <lineage>
        <taxon>Eukaryota</taxon>
        <taxon>Viridiplantae</taxon>
        <taxon>Streptophyta</taxon>
        <taxon>Embryophyta</taxon>
        <taxon>Tracheophyta</taxon>
        <taxon>Spermatophyta</taxon>
        <taxon>Magnoliopsida</taxon>
        <taxon>eudicotyledons</taxon>
        <taxon>Gunneridae</taxon>
        <taxon>Pentapetalae</taxon>
        <taxon>asterids</taxon>
        <taxon>campanulids</taxon>
        <taxon>Apiales</taxon>
        <taxon>Apiaceae</taxon>
        <taxon>Apioideae</taxon>
        <taxon>apioid superclade</taxon>
        <taxon>Tordylieae</taxon>
        <taxon>Tordyliinae</taxon>
        <taxon>Heracleum</taxon>
    </lineage>
</organism>
<name>A0AAD8H5C9_9APIA</name>
<feature type="region of interest" description="Disordered" evidence="1">
    <location>
        <begin position="194"/>
        <end position="236"/>
    </location>
</feature>
<evidence type="ECO:0000313" key="2">
    <source>
        <dbReference type="EMBL" id="KAK1359935.1"/>
    </source>
</evidence>
<sequence>MGISKPENYVVRLISYFNNCSIKNSNLVEVESMFSELGIFKGSYDVWFYITKMEFDEGLFQIESIEDVFRMIDMTCYNQCLNLYTTRMIVFYGYYEDFSFIQLLLYQREERVADIMEEIEDYEPVNDEGEVEEGTEEDDDNISFEGDSSNMDSSESEVEVIIKKRKRIPSPNPPYRTRRKGRFSMLRGVFKNTEDNPVILDDADGPPSSQPTQDDTVQGNCREKKTVKGKRKKGEERVVKKGESDVYMIGEKKGLVIRRSLGEKKVVDKKKIGEKKVGEKKFAEKKVVDHNVDDDASSEGMFNSDDERMAMSSCDEDEIQFPEFN</sequence>
<accession>A0AAD8H5C9</accession>